<dbReference type="GO" id="GO:0005737">
    <property type="term" value="C:cytoplasm"/>
    <property type="evidence" value="ECO:0007669"/>
    <property type="project" value="UniProtKB-ARBA"/>
</dbReference>
<proteinExistence type="predicted"/>
<evidence type="ECO:0000313" key="3">
    <source>
        <dbReference type="Proteomes" id="UP001195914"/>
    </source>
</evidence>
<evidence type="ECO:0000259" key="1">
    <source>
        <dbReference type="PROSITE" id="PS50848"/>
    </source>
</evidence>
<dbReference type="InterPro" id="IPR051213">
    <property type="entry name" value="START_lipid_transfer"/>
</dbReference>
<reference evidence="2" key="2">
    <citation type="submission" date="2021-05" db="EMBL/GenBank/DDBJ databases">
        <authorList>
            <person name="Pain A."/>
        </authorList>
    </citation>
    <scope>NUCLEOTIDE SEQUENCE</scope>
    <source>
        <strain evidence="2">1802A</strain>
    </source>
</reference>
<reference evidence="2" key="1">
    <citation type="journal article" date="2014" name="Nucleic Acids Res.">
        <title>The evolutionary dynamics of variant antigen genes in Babesia reveal a history of genomic innovation underlying host-parasite interaction.</title>
        <authorList>
            <person name="Jackson A.P."/>
            <person name="Otto T.D."/>
            <person name="Darby A."/>
            <person name="Ramaprasad A."/>
            <person name="Xia D."/>
            <person name="Echaide I.E."/>
            <person name="Farber M."/>
            <person name="Gahlot S."/>
            <person name="Gamble J."/>
            <person name="Gupta D."/>
            <person name="Gupta Y."/>
            <person name="Jackson L."/>
            <person name="Malandrin L."/>
            <person name="Malas T.B."/>
            <person name="Moussa E."/>
            <person name="Nair M."/>
            <person name="Reid A.J."/>
            <person name="Sanders M."/>
            <person name="Sharma J."/>
            <person name="Tracey A."/>
            <person name="Quail M.A."/>
            <person name="Weir W."/>
            <person name="Wastling J.M."/>
            <person name="Hall N."/>
            <person name="Willadsen P."/>
            <person name="Lingelbach K."/>
            <person name="Shiels B."/>
            <person name="Tait A."/>
            <person name="Berriman M."/>
            <person name="Allred D.R."/>
            <person name="Pain A."/>
        </authorList>
    </citation>
    <scope>NUCLEOTIDE SEQUENCE</scope>
    <source>
        <strain evidence="2">1802A</strain>
    </source>
</reference>
<dbReference type="PROSITE" id="PS50848">
    <property type="entry name" value="START"/>
    <property type="match status" value="1"/>
</dbReference>
<sequence length="248" mass="28783">MVTERQSEALSASGSCRPEIIPPDVLETLRKFERGETFDSWSPVRDYDVGQDVLKLFSKNRNGTDLKEFLVHGKVNVCKEKVIELIMHMSHRERWDDTYIEHEEISSDGFGGDLIFSASKYPFPLAKRTYIIKRSVHGSMDNTVLIYSKVIPYDYPKKYKWSTQVDDFESVLMIRNCADKEGYSEMLVTYYEDPKVMLPNTYLNLIIETLVPKVLNKMIIACKQYGSPTYMEYCRGMVCIPFPEKYNA</sequence>
<dbReference type="SUPFAM" id="SSF55961">
    <property type="entry name" value="Bet v1-like"/>
    <property type="match status" value="1"/>
</dbReference>
<gene>
    <name evidence="2" type="ORF">X943_003039</name>
</gene>
<name>A0AAD9GHL8_BABDI</name>
<dbReference type="Gene3D" id="3.30.530.20">
    <property type="match status" value="1"/>
</dbReference>
<comment type="caution">
    <text evidence="2">The sequence shown here is derived from an EMBL/GenBank/DDBJ whole genome shotgun (WGS) entry which is preliminary data.</text>
</comment>
<dbReference type="PANTHER" id="PTHR19308">
    <property type="entry name" value="PHOSPHATIDYLCHOLINE TRANSFER PROTEIN"/>
    <property type="match status" value="1"/>
</dbReference>
<accession>A0AAD9GHL8</accession>
<organism evidence="2 3">
    <name type="scientific">Babesia divergens</name>
    <dbReference type="NCBI Taxonomy" id="32595"/>
    <lineage>
        <taxon>Eukaryota</taxon>
        <taxon>Sar</taxon>
        <taxon>Alveolata</taxon>
        <taxon>Apicomplexa</taxon>
        <taxon>Aconoidasida</taxon>
        <taxon>Piroplasmida</taxon>
        <taxon>Babesiidae</taxon>
        <taxon>Babesia</taxon>
    </lineage>
</organism>
<dbReference type="InterPro" id="IPR002913">
    <property type="entry name" value="START_lipid-bd_dom"/>
</dbReference>
<dbReference type="InterPro" id="IPR023393">
    <property type="entry name" value="START-like_dom_sf"/>
</dbReference>
<protein>
    <submittedName>
        <fullName evidence="2">Phosphatidylcholine transfer protein</fullName>
    </submittedName>
</protein>
<dbReference type="PANTHER" id="PTHR19308:SF39">
    <property type="entry name" value="PHOSPHATIDYLCHOLINE TRANSFER PROTEIN"/>
    <property type="match status" value="1"/>
</dbReference>
<dbReference type="GO" id="GO:0008289">
    <property type="term" value="F:lipid binding"/>
    <property type="evidence" value="ECO:0007669"/>
    <property type="project" value="InterPro"/>
</dbReference>
<keyword evidence="3" id="KW-1185">Reference proteome</keyword>
<dbReference type="Pfam" id="PF01852">
    <property type="entry name" value="START"/>
    <property type="match status" value="1"/>
</dbReference>
<feature type="domain" description="START" evidence="1">
    <location>
        <begin position="41"/>
        <end position="227"/>
    </location>
</feature>
<dbReference type="AlphaFoldDB" id="A0AAD9GHL8"/>
<dbReference type="Proteomes" id="UP001195914">
    <property type="component" value="Unassembled WGS sequence"/>
</dbReference>
<dbReference type="EMBL" id="JAHBMH010000024">
    <property type="protein sequence ID" value="KAK1938636.1"/>
    <property type="molecule type" value="Genomic_DNA"/>
</dbReference>
<evidence type="ECO:0000313" key="2">
    <source>
        <dbReference type="EMBL" id="KAK1938636.1"/>
    </source>
</evidence>